<sequence>MHTTEVAMPGEKRIALVAHDNRKPDLLAWADRHKAELAKHRLYATGTTGNRLSKQLGLPVASLLSGPMGGDQQLGARIAEGEIDLLIFFWDPLDAQPHDPDVKALLRLAAVWNIPVACNEASADFIFASRYLTGAYQRRIPDYNAYLKARTGESSTQN</sequence>
<keyword evidence="5" id="KW-1185">Reference proteome</keyword>
<feature type="binding site" evidence="2">
    <location>
        <begin position="45"/>
        <end position="48"/>
    </location>
    <ligand>
        <name>substrate</name>
    </ligand>
</feature>
<feature type="binding site" evidence="2">
    <location>
        <position position="19"/>
    </location>
    <ligand>
        <name>substrate</name>
    </ligand>
</feature>
<comment type="catalytic activity">
    <reaction evidence="2">
        <text>dihydroxyacetone phosphate = methylglyoxal + phosphate</text>
        <dbReference type="Rhea" id="RHEA:17937"/>
        <dbReference type="ChEBI" id="CHEBI:17158"/>
        <dbReference type="ChEBI" id="CHEBI:43474"/>
        <dbReference type="ChEBI" id="CHEBI:57642"/>
        <dbReference type="EC" id="4.2.3.3"/>
    </reaction>
</comment>
<evidence type="ECO:0000256" key="1">
    <source>
        <dbReference type="ARBA" id="ARBA00006287"/>
    </source>
</evidence>
<dbReference type="EMBL" id="BMIJ01000006">
    <property type="protein sequence ID" value="GGC00788.1"/>
    <property type="molecule type" value="Genomic_DNA"/>
</dbReference>
<dbReference type="PIRSF" id="PIRSF006614">
    <property type="entry name" value="Methylglyox_syn"/>
    <property type="match status" value="1"/>
</dbReference>
<evidence type="ECO:0000256" key="2">
    <source>
        <dbReference type="HAMAP-Rule" id="MF_00549"/>
    </source>
</evidence>
<name>A0ABQ1KLW7_9GAMM</name>
<gene>
    <name evidence="2 4" type="primary">mgsA</name>
    <name evidence="4" type="ORF">GCM10011352_28670</name>
</gene>
<feature type="active site" description="Proton donor/acceptor" evidence="2">
    <location>
        <position position="71"/>
    </location>
</feature>
<evidence type="ECO:0000313" key="4">
    <source>
        <dbReference type="EMBL" id="GGC00788.1"/>
    </source>
</evidence>
<dbReference type="EC" id="4.2.3.3" evidence="2"/>
<reference evidence="5" key="1">
    <citation type="journal article" date="2019" name="Int. J. Syst. Evol. Microbiol.">
        <title>The Global Catalogue of Microorganisms (GCM) 10K type strain sequencing project: providing services to taxonomists for standard genome sequencing and annotation.</title>
        <authorList>
            <consortium name="The Broad Institute Genomics Platform"/>
            <consortium name="The Broad Institute Genome Sequencing Center for Infectious Disease"/>
            <person name="Wu L."/>
            <person name="Ma J."/>
        </authorList>
    </citation>
    <scope>NUCLEOTIDE SEQUENCE [LARGE SCALE GENOMIC DNA]</scope>
    <source>
        <strain evidence="5">CGMCC 1.15341</strain>
    </source>
</reference>
<comment type="function">
    <text evidence="2">Catalyzes the formation of methylglyoxal from dihydroxyacetone phosphate.</text>
</comment>
<feature type="binding site" evidence="2">
    <location>
        <begin position="65"/>
        <end position="66"/>
    </location>
    <ligand>
        <name>substrate</name>
    </ligand>
</feature>
<dbReference type="RefSeq" id="WP_188749526.1">
    <property type="nucleotide sequence ID" value="NZ_BMIJ01000006.1"/>
</dbReference>
<accession>A0ABQ1KLW7</accession>
<protein>
    <recommendedName>
        <fullName evidence="2">Methylglyoxal synthase</fullName>
        <shortName evidence="2">MGS</shortName>
        <ecNumber evidence="2">4.2.3.3</ecNumber>
    </recommendedName>
</protein>
<comment type="similarity">
    <text evidence="1 2">Belongs to the methylglyoxal synthase family.</text>
</comment>
<dbReference type="InterPro" id="IPR011607">
    <property type="entry name" value="MGS-like_dom"/>
</dbReference>
<dbReference type="InterPro" id="IPR036914">
    <property type="entry name" value="MGS-like_dom_sf"/>
</dbReference>
<dbReference type="HAMAP" id="MF_00549">
    <property type="entry name" value="Methylglyoxal_synth"/>
    <property type="match status" value="1"/>
</dbReference>
<dbReference type="NCBIfam" id="NF003559">
    <property type="entry name" value="PRK05234.1"/>
    <property type="match status" value="1"/>
</dbReference>
<dbReference type="Gene3D" id="3.40.50.1380">
    <property type="entry name" value="Methylglyoxal synthase-like domain"/>
    <property type="match status" value="1"/>
</dbReference>
<dbReference type="NCBIfam" id="TIGR00160">
    <property type="entry name" value="MGSA"/>
    <property type="match status" value="1"/>
</dbReference>
<dbReference type="Pfam" id="PF02142">
    <property type="entry name" value="MGS"/>
    <property type="match status" value="1"/>
</dbReference>
<dbReference type="Proteomes" id="UP000629025">
    <property type="component" value="Unassembled WGS sequence"/>
</dbReference>
<comment type="caution">
    <text evidence="4">The sequence shown here is derived from an EMBL/GenBank/DDBJ whole genome shotgun (WGS) entry which is preliminary data.</text>
</comment>
<feature type="domain" description="MGS-like" evidence="3">
    <location>
        <begin position="6"/>
        <end position="158"/>
    </location>
</feature>
<organism evidence="4 5">
    <name type="scientific">Marinobacterium zhoushanense</name>
    <dbReference type="NCBI Taxonomy" id="1679163"/>
    <lineage>
        <taxon>Bacteria</taxon>
        <taxon>Pseudomonadati</taxon>
        <taxon>Pseudomonadota</taxon>
        <taxon>Gammaproteobacteria</taxon>
        <taxon>Oceanospirillales</taxon>
        <taxon>Oceanospirillaceae</taxon>
        <taxon>Marinobacterium</taxon>
    </lineage>
</organism>
<dbReference type="InterPro" id="IPR004363">
    <property type="entry name" value="Methylgl_synth"/>
</dbReference>
<feature type="binding site" evidence="2">
    <location>
        <position position="23"/>
    </location>
    <ligand>
        <name>substrate</name>
    </ligand>
</feature>
<dbReference type="SMART" id="SM00851">
    <property type="entry name" value="MGS"/>
    <property type="match status" value="1"/>
</dbReference>
<proteinExistence type="inferred from homology"/>
<dbReference type="PROSITE" id="PS01335">
    <property type="entry name" value="METHYLGLYOXAL_SYNTH"/>
    <property type="match status" value="1"/>
</dbReference>
<dbReference type="PROSITE" id="PS51855">
    <property type="entry name" value="MGS"/>
    <property type="match status" value="1"/>
</dbReference>
<dbReference type="CDD" id="cd01422">
    <property type="entry name" value="MGS"/>
    <property type="match status" value="1"/>
</dbReference>
<dbReference type="InterPro" id="IPR018148">
    <property type="entry name" value="Methylglyoxal_synth_AS"/>
</dbReference>
<evidence type="ECO:0000313" key="5">
    <source>
        <dbReference type="Proteomes" id="UP000629025"/>
    </source>
</evidence>
<feature type="binding site" evidence="2">
    <location>
        <position position="98"/>
    </location>
    <ligand>
        <name>substrate</name>
    </ligand>
</feature>
<dbReference type="SUPFAM" id="SSF52335">
    <property type="entry name" value="Methylglyoxal synthase-like"/>
    <property type="match status" value="1"/>
</dbReference>
<evidence type="ECO:0000259" key="3">
    <source>
        <dbReference type="PROSITE" id="PS51855"/>
    </source>
</evidence>
<keyword evidence="2" id="KW-0456">Lyase</keyword>
<dbReference type="PANTHER" id="PTHR30492">
    <property type="entry name" value="METHYLGLYOXAL SYNTHASE"/>
    <property type="match status" value="1"/>
</dbReference>
<dbReference type="PANTHER" id="PTHR30492:SF0">
    <property type="entry name" value="METHYLGLYOXAL SYNTHASE"/>
    <property type="match status" value="1"/>
</dbReference>